<dbReference type="Proteomes" id="UP000320839">
    <property type="component" value="Chromosome"/>
</dbReference>
<feature type="domain" description="Methyltransferase type 11" evidence="4">
    <location>
        <begin position="46"/>
        <end position="149"/>
    </location>
</feature>
<dbReference type="Gene3D" id="3.40.50.150">
    <property type="entry name" value="Vaccinia Virus protein VP39"/>
    <property type="match status" value="1"/>
</dbReference>
<dbReference type="SUPFAM" id="SSF53335">
    <property type="entry name" value="S-adenosyl-L-methionine-dependent methyltransferases"/>
    <property type="match status" value="1"/>
</dbReference>
<evidence type="ECO:0000256" key="1">
    <source>
        <dbReference type="ARBA" id="ARBA00022603"/>
    </source>
</evidence>
<dbReference type="OrthoDB" id="9774345at2"/>
<evidence type="ECO:0000259" key="4">
    <source>
        <dbReference type="Pfam" id="PF08241"/>
    </source>
</evidence>
<name>A0A518FYV4_9PLAN</name>
<dbReference type="EMBL" id="CP036317">
    <property type="protein sequence ID" value="QDV21434.1"/>
    <property type="molecule type" value="Genomic_DNA"/>
</dbReference>
<dbReference type="GO" id="GO:0032259">
    <property type="term" value="P:methylation"/>
    <property type="evidence" value="ECO:0007669"/>
    <property type="project" value="UniProtKB-KW"/>
</dbReference>
<dbReference type="PANTHER" id="PTHR43464">
    <property type="entry name" value="METHYLTRANSFERASE"/>
    <property type="match status" value="1"/>
</dbReference>
<evidence type="ECO:0000313" key="5">
    <source>
        <dbReference type="EMBL" id="QDV21434.1"/>
    </source>
</evidence>
<sequence length="224" mass="25280">MEKQNTDFYNRKYADGDFDYDPMVERSWLEKHIVNRFGLSTSDRVLDLGCGKGLHAALLSSFGLRVFGVEPSFQGVMGAIERGSKAIFIRDSASALEHYFDENEFDMIFCRGMSWYHRELDQLCPDTGIDVREATGDFFKYIKPGGLLVLQICTDFSGYNPNKDAYNNRLSSYLDLFQLHGEIVHVTNWAGTPLTSDEQAAKVKGGIVIASRKVNCSHPGQQFH</sequence>
<dbReference type="InterPro" id="IPR029063">
    <property type="entry name" value="SAM-dependent_MTases_sf"/>
</dbReference>
<dbReference type="Pfam" id="PF08241">
    <property type="entry name" value="Methyltransf_11"/>
    <property type="match status" value="1"/>
</dbReference>
<keyword evidence="3" id="KW-0949">S-adenosyl-L-methionine</keyword>
<gene>
    <name evidence="5" type="ORF">Pan153_61220</name>
</gene>
<dbReference type="AlphaFoldDB" id="A0A518FYV4"/>
<evidence type="ECO:0000256" key="2">
    <source>
        <dbReference type="ARBA" id="ARBA00022679"/>
    </source>
</evidence>
<dbReference type="GO" id="GO:0008757">
    <property type="term" value="F:S-adenosylmethionine-dependent methyltransferase activity"/>
    <property type="evidence" value="ECO:0007669"/>
    <property type="project" value="InterPro"/>
</dbReference>
<keyword evidence="1 5" id="KW-0489">Methyltransferase</keyword>
<proteinExistence type="predicted"/>
<protein>
    <submittedName>
        <fullName evidence="5">Methyltransferase domain protein</fullName>
    </submittedName>
</protein>
<keyword evidence="2 5" id="KW-0808">Transferase</keyword>
<organism evidence="5 6">
    <name type="scientific">Gimesia panareensis</name>
    <dbReference type="NCBI Taxonomy" id="2527978"/>
    <lineage>
        <taxon>Bacteria</taxon>
        <taxon>Pseudomonadati</taxon>
        <taxon>Planctomycetota</taxon>
        <taxon>Planctomycetia</taxon>
        <taxon>Planctomycetales</taxon>
        <taxon>Planctomycetaceae</taxon>
        <taxon>Gimesia</taxon>
    </lineage>
</organism>
<dbReference type="InterPro" id="IPR013216">
    <property type="entry name" value="Methyltransf_11"/>
</dbReference>
<dbReference type="PANTHER" id="PTHR43464:SF19">
    <property type="entry name" value="UBIQUINONE BIOSYNTHESIS O-METHYLTRANSFERASE, MITOCHONDRIAL"/>
    <property type="match status" value="1"/>
</dbReference>
<evidence type="ECO:0000256" key="3">
    <source>
        <dbReference type="ARBA" id="ARBA00022691"/>
    </source>
</evidence>
<dbReference type="RefSeq" id="WP_145460147.1">
    <property type="nucleotide sequence ID" value="NZ_CP036317.1"/>
</dbReference>
<reference evidence="5 6" key="1">
    <citation type="submission" date="2019-02" db="EMBL/GenBank/DDBJ databases">
        <title>Deep-cultivation of Planctomycetes and their phenomic and genomic characterization uncovers novel biology.</title>
        <authorList>
            <person name="Wiegand S."/>
            <person name="Jogler M."/>
            <person name="Boedeker C."/>
            <person name="Pinto D."/>
            <person name="Vollmers J."/>
            <person name="Rivas-Marin E."/>
            <person name="Kohn T."/>
            <person name="Peeters S.H."/>
            <person name="Heuer A."/>
            <person name="Rast P."/>
            <person name="Oberbeckmann S."/>
            <person name="Bunk B."/>
            <person name="Jeske O."/>
            <person name="Meyerdierks A."/>
            <person name="Storesund J.E."/>
            <person name="Kallscheuer N."/>
            <person name="Luecker S."/>
            <person name="Lage O.M."/>
            <person name="Pohl T."/>
            <person name="Merkel B.J."/>
            <person name="Hornburger P."/>
            <person name="Mueller R.-W."/>
            <person name="Bruemmer F."/>
            <person name="Labrenz M."/>
            <person name="Spormann A.M."/>
            <person name="Op den Camp H."/>
            <person name="Overmann J."/>
            <person name="Amann R."/>
            <person name="Jetten M.S.M."/>
            <person name="Mascher T."/>
            <person name="Medema M.H."/>
            <person name="Devos D.P."/>
            <person name="Kaster A.-K."/>
            <person name="Ovreas L."/>
            <person name="Rohde M."/>
            <person name="Galperin M.Y."/>
            <person name="Jogler C."/>
        </authorList>
    </citation>
    <scope>NUCLEOTIDE SEQUENCE [LARGE SCALE GENOMIC DNA]</scope>
    <source>
        <strain evidence="5 6">Pan153</strain>
    </source>
</reference>
<evidence type="ECO:0000313" key="6">
    <source>
        <dbReference type="Proteomes" id="UP000320839"/>
    </source>
</evidence>
<accession>A0A518FYV4</accession>
<dbReference type="CDD" id="cd02440">
    <property type="entry name" value="AdoMet_MTases"/>
    <property type="match status" value="1"/>
</dbReference>